<dbReference type="PROSITE" id="PS50297">
    <property type="entry name" value="ANK_REP_REGION"/>
    <property type="match status" value="2"/>
</dbReference>
<feature type="region of interest" description="Disordered" evidence="5">
    <location>
        <begin position="232"/>
        <end position="251"/>
    </location>
</feature>
<feature type="domain" description="Protein kinase" evidence="6">
    <location>
        <begin position="370"/>
        <end position="634"/>
    </location>
</feature>
<feature type="binding site" evidence="4">
    <location>
        <position position="400"/>
    </location>
    <ligand>
        <name>ATP</name>
        <dbReference type="ChEBI" id="CHEBI:30616"/>
    </ligand>
</feature>
<organism evidence="7 8">
    <name type="scientific">Jimgerdemannia flammicorona</name>
    <dbReference type="NCBI Taxonomy" id="994334"/>
    <lineage>
        <taxon>Eukaryota</taxon>
        <taxon>Fungi</taxon>
        <taxon>Fungi incertae sedis</taxon>
        <taxon>Mucoromycota</taxon>
        <taxon>Mucoromycotina</taxon>
        <taxon>Endogonomycetes</taxon>
        <taxon>Endogonales</taxon>
        <taxon>Endogonaceae</taxon>
        <taxon>Jimgerdemannia</taxon>
    </lineage>
</organism>
<dbReference type="SUPFAM" id="SSF48403">
    <property type="entry name" value="Ankyrin repeat"/>
    <property type="match status" value="2"/>
</dbReference>
<keyword evidence="1" id="KW-0677">Repeat</keyword>
<evidence type="ECO:0000256" key="1">
    <source>
        <dbReference type="ARBA" id="ARBA00022737"/>
    </source>
</evidence>
<dbReference type="Gene3D" id="1.25.40.20">
    <property type="entry name" value="Ankyrin repeat-containing domain"/>
    <property type="match status" value="2"/>
</dbReference>
<dbReference type="Pfam" id="PF12796">
    <property type="entry name" value="Ank_2"/>
    <property type="match status" value="2"/>
</dbReference>
<sequence>MLKSGMRLNADKSHIPFPSKSTTPSIFLPSPPLQRTKTTPMELSPPEPTSILLRDANALVKRIQSAANVTKSNRQTLGMLSHRVADTVHPLNAIAGAHALMKPAHAADVEVILYPPIIDLINVLTKILEVITKHGNKRHPLAFFNVFNYLHVRDQIVQANRSLDRIINVFLKVLEQTLTVADDDEKERETWEAAHQKWVTLKEISYKRRKEMVDLLKQEFDQAEIGEVDLKEPDPHLNPPHAPVSEPSTDWTGVTEINETQLETLIIKRRSIPLVQLMGPIEGLHGEKGAVDVVVPDTVMEETHDDTVQTITQELIASVDEATKVYNGGVDVDVDVAKKAPEDKSQNELELFISKIISEGTIEFIPYNQFADMSFIGEGGYGTIFSARWTTRSNAMVAIKRLDKAVRIDQYQDFVRELKIMTKVNNGDNVVHLHGISTDFSTRQHCFVSVYCPNGSLRQYYSQPHYSTLDWADRMNIACDIARGIYYCHNEGVLHGDLHSGNILIDAKGKALITDFGLSKLKDTKNQTTSVSILAGLLPYIAPEKLKNNKLPHNATCDVYALGVLFWELGAARTPFKGFDYDISLGMAIFKGVREKDVRGTPQDYKTLYKLMWAGDPEQRPSMERVLEVLEMTLDTLHAPVSGDLSTLDTMEIRIALTNDEEDNEDDPMVENFWMEYNEHHYSGNYGMSLSIYTSASPPSVDIWEACSSANAAAVEYLLTHPPRVKPDVVRGIHDDTLLMYTASRCAVPLEVLRVLLENGAEVNAKNKEGNTVLHLLCANCPLPLDPVRLLLEKGADVNERNNSGKSPIHLLGNQRQPLEALRVLIEVGNADVNAVTGTAGGVFHHFLRTDFADDPEIVKLLLESGADTSITDEDGDNALVFASSSCLIESAKYLLEHDLKSSSPFNIDFALRTCHLNKNKGLTEAKAMRKLLLCWKGHDGRKRREELAEKLGVTLNEKEYEFGNHHFERFTYHQLRDMVKGEMDLHGNKLNSFVGDDDGTDSDSEPATGRRPHVDIWTAAASGQADAVRYYLTNHLPADPNMTNEDRQDTLLQWTAQKSIMPEAVIKVLLAHGADPEKRNAENMTALHVVCQSCPLPYEAARLLLDHGANPNAEANYGKTALHFLGNSRHPLETMRLLLSRGANVNAMTTSAGGIFHHCLRTDSLDDPEVMALLLEFGGDTSIVDEDGDNALVFASSSCLLQSAHHLLSHDLKSSSPFNVAFALATVHLNRNKGPNEVEAMTKLLRGWQGEEGLCRRQALGQKLSVKLDSEEYRVPEKHWARFTYHQFREMALGG</sequence>
<dbReference type="InterPro" id="IPR011009">
    <property type="entry name" value="Kinase-like_dom_sf"/>
</dbReference>
<dbReference type="InterPro" id="IPR059179">
    <property type="entry name" value="MLKL-like_MCAfunc"/>
</dbReference>
<gene>
    <name evidence="7" type="ORF">BC938DRAFT_476833</name>
</gene>
<dbReference type="InterPro" id="IPR000719">
    <property type="entry name" value="Prot_kinase_dom"/>
</dbReference>
<dbReference type="GO" id="GO:0004672">
    <property type="term" value="F:protein kinase activity"/>
    <property type="evidence" value="ECO:0007669"/>
    <property type="project" value="InterPro"/>
</dbReference>
<protein>
    <recommendedName>
        <fullName evidence="6">Protein kinase domain-containing protein</fullName>
    </recommendedName>
</protein>
<dbReference type="Proteomes" id="UP000274822">
    <property type="component" value="Unassembled WGS sequence"/>
</dbReference>
<evidence type="ECO:0000256" key="3">
    <source>
        <dbReference type="PROSITE-ProRule" id="PRU00023"/>
    </source>
</evidence>
<reference evidence="7 8" key="1">
    <citation type="journal article" date="2018" name="New Phytol.">
        <title>Phylogenomics of Endogonaceae and evolution of mycorrhizas within Mucoromycota.</title>
        <authorList>
            <person name="Chang Y."/>
            <person name="Desiro A."/>
            <person name="Na H."/>
            <person name="Sandor L."/>
            <person name="Lipzen A."/>
            <person name="Clum A."/>
            <person name="Barry K."/>
            <person name="Grigoriev I.V."/>
            <person name="Martin F.M."/>
            <person name="Stajich J.E."/>
            <person name="Smith M.E."/>
            <person name="Bonito G."/>
            <person name="Spatafora J.W."/>
        </authorList>
    </citation>
    <scope>NUCLEOTIDE SEQUENCE [LARGE SCALE GENOMIC DNA]</scope>
    <source>
        <strain evidence="7 8">AD002</strain>
    </source>
</reference>
<evidence type="ECO:0000259" key="6">
    <source>
        <dbReference type="PROSITE" id="PS50011"/>
    </source>
</evidence>
<dbReference type="CDD" id="cd21037">
    <property type="entry name" value="MLKL_NTD"/>
    <property type="match status" value="1"/>
</dbReference>
<dbReference type="SMART" id="SM00248">
    <property type="entry name" value="ANK"/>
    <property type="match status" value="10"/>
</dbReference>
<keyword evidence="4" id="KW-0067">ATP-binding</keyword>
<dbReference type="PROSITE" id="PS50011">
    <property type="entry name" value="PROTEIN_KINASE_DOM"/>
    <property type="match status" value="1"/>
</dbReference>
<evidence type="ECO:0000313" key="7">
    <source>
        <dbReference type="EMBL" id="RUS31876.1"/>
    </source>
</evidence>
<feature type="repeat" description="ANK" evidence="3">
    <location>
        <begin position="1118"/>
        <end position="1151"/>
    </location>
</feature>
<keyword evidence="2 3" id="KW-0040">ANK repeat</keyword>
<name>A0A433QQ14_9FUNG</name>
<dbReference type="PANTHER" id="PTHR24198:SF165">
    <property type="entry name" value="ANKYRIN REPEAT-CONTAINING PROTEIN-RELATED"/>
    <property type="match status" value="1"/>
</dbReference>
<dbReference type="PROSITE" id="PS50088">
    <property type="entry name" value="ANK_REPEAT"/>
    <property type="match status" value="4"/>
</dbReference>
<proteinExistence type="predicted"/>
<dbReference type="SUPFAM" id="SSF56112">
    <property type="entry name" value="Protein kinase-like (PK-like)"/>
    <property type="match status" value="1"/>
</dbReference>
<evidence type="ECO:0000256" key="2">
    <source>
        <dbReference type="ARBA" id="ARBA00023043"/>
    </source>
</evidence>
<dbReference type="GO" id="GO:0005524">
    <property type="term" value="F:ATP binding"/>
    <property type="evidence" value="ECO:0007669"/>
    <property type="project" value="UniProtKB-UniRule"/>
</dbReference>
<dbReference type="InterPro" id="IPR001245">
    <property type="entry name" value="Ser-Thr/Tyr_kinase_cat_dom"/>
</dbReference>
<dbReference type="Pfam" id="PF07714">
    <property type="entry name" value="PK_Tyr_Ser-Thr"/>
    <property type="match status" value="1"/>
</dbReference>
<dbReference type="PANTHER" id="PTHR24198">
    <property type="entry name" value="ANKYRIN REPEAT AND PROTEIN KINASE DOMAIN-CONTAINING PROTEIN"/>
    <property type="match status" value="1"/>
</dbReference>
<feature type="repeat" description="ANK" evidence="3">
    <location>
        <begin position="1083"/>
        <end position="1117"/>
    </location>
</feature>
<evidence type="ECO:0000256" key="4">
    <source>
        <dbReference type="PROSITE-ProRule" id="PRU10141"/>
    </source>
</evidence>
<accession>A0A433QQ14</accession>
<keyword evidence="4" id="KW-0547">Nucleotide-binding</keyword>
<dbReference type="InterPro" id="IPR017441">
    <property type="entry name" value="Protein_kinase_ATP_BS"/>
</dbReference>
<feature type="repeat" description="ANK" evidence="3">
    <location>
        <begin position="734"/>
        <end position="768"/>
    </location>
</feature>
<dbReference type="PROSITE" id="PS00107">
    <property type="entry name" value="PROTEIN_KINASE_ATP"/>
    <property type="match status" value="1"/>
</dbReference>
<keyword evidence="8" id="KW-1185">Reference proteome</keyword>
<evidence type="ECO:0000256" key="5">
    <source>
        <dbReference type="SAM" id="MobiDB-lite"/>
    </source>
</evidence>
<comment type="caution">
    <text evidence="7">The sequence shown here is derived from an EMBL/GenBank/DDBJ whole genome shotgun (WGS) entry which is preliminary data.</text>
</comment>
<dbReference type="Gene3D" id="1.10.510.10">
    <property type="entry name" value="Transferase(Phosphotransferase) domain 1"/>
    <property type="match status" value="1"/>
</dbReference>
<evidence type="ECO:0000313" key="8">
    <source>
        <dbReference type="Proteomes" id="UP000274822"/>
    </source>
</evidence>
<dbReference type="InterPro" id="IPR036770">
    <property type="entry name" value="Ankyrin_rpt-contain_sf"/>
</dbReference>
<dbReference type="EMBL" id="RBNJ01002511">
    <property type="protein sequence ID" value="RUS31876.1"/>
    <property type="molecule type" value="Genomic_DNA"/>
</dbReference>
<dbReference type="InterPro" id="IPR002110">
    <property type="entry name" value="Ankyrin_rpt"/>
</dbReference>
<feature type="repeat" description="ANK" evidence="3">
    <location>
        <begin position="769"/>
        <end position="803"/>
    </location>
</feature>
<feature type="region of interest" description="Disordered" evidence="5">
    <location>
        <begin position="1"/>
        <end position="47"/>
    </location>
</feature>